<dbReference type="InterPro" id="IPR018502">
    <property type="entry name" value="Annexin_repeat"/>
</dbReference>
<dbReference type="FunFam" id="1.10.220.10:FF:000004">
    <property type="entry name" value="Annexin"/>
    <property type="match status" value="1"/>
</dbReference>
<dbReference type="GO" id="GO:0005634">
    <property type="term" value="C:nucleus"/>
    <property type="evidence" value="ECO:0007669"/>
    <property type="project" value="TreeGrafter"/>
</dbReference>
<dbReference type="EMBL" id="JAACXV010000027">
    <property type="protein sequence ID" value="KAF7286389.1"/>
    <property type="molecule type" value="Genomic_DNA"/>
</dbReference>
<evidence type="ECO:0000313" key="8">
    <source>
        <dbReference type="Proteomes" id="UP000625711"/>
    </source>
</evidence>
<protein>
    <recommendedName>
        <fullName evidence="6">Annexin</fullName>
    </recommendedName>
</protein>
<dbReference type="GO" id="GO:0032509">
    <property type="term" value="P:endosome transport via multivesicular body sorting pathway"/>
    <property type="evidence" value="ECO:0007669"/>
    <property type="project" value="TreeGrafter"/>
</dbReference>
<dbReference type="GO" id="GO:0012506">
    <property type="term" value="C:vesicle membrane"/>
    <property type="evidence" value="ECO:0007669"/>
    <property type="project" value="TreeGrafter"/>
</dbReference>
<keyword evidence="4 6" id="KW-0041">Annexin</keyword>
<dbReference type="InterPro" id="IPR037104">
    <property type="entry name" value="Annexin_sf"/>
</dbReference>
<comment type="similarity">
    <text evidence="1 6">Belongs to the annexin family.</text>
</comment>
<dbReference type="SUPFAM" id="SSF47874">
    <property type="entry name" value="Annexin"/>
    <property type="match status" value="1"/>
</dbReference>
<evidence type="ECO:0000256" key="3">
    <source>
        <dbReference type="ARBA" id="ARBA00022837"/>
    </source>
</evidence>
<sequence>MGKSPTVFPADDFDEESDARALKEAFKGFGTDEDIVIEILAKRSNEQRRKIASTFKTMYGKDLIKELKSELRGNFEDVMIALMTDPIEYQAKQLHHAISGLGTDEATIVEILGIHDNESVVGIANAYEGLYQTSLEADIKGDTTGHLKRLLVSLANGNRDESDEVNEEAARKDAQALLQAGELLFAGTDESVFNMVLCQRNRPQLRRVFHEYEEITGHSIENAVENEFSGNIRDSMLQLIHCVRDPIDFLATRLHDSMAGIGTDDRTLIRIIVGRSEIDLGEIKEVYNGKYGKTLAERIEQDASGDYKKTLITIVE</sequence>
<evidence type="ECO:0000256" key="2">
    <source>
        <dbReference type="ARBA" id="ARBA00022737"/>
    </source>
</evidence>
<evidence type="ECO:0000313" key="7">
    <source>
        <dbReference type="EMBL" id="KAF7286389.1"/>
    </source>
</evidence>
<dbReference type="FunFam" id="1.10.220.10:FF:000001">
    <property type="entry name" value="Annexin"/>
    <property type="match status" value="1"/>
</dbReference>
<dbReference type="GO" id="GO:0005737">
    <property type="term" value="C:cytoplasm"/>
    <property type="evidence" value="ECO:0007669"/>
    <property type="project" value="TreeGrafter"/>
</dbReference>
<keyword evidence="5 6" id="KW-0111">Calcium/phospholipid-binding</keyword>
<keyword evidence="3 6" id="KW-0106">Calcium</keyword>
<dbReference type="Gene3D" id="1.10.220.10">
    <property type="entry name" value="Annexin"/>
    <property type="match status" value="4"/>
</dbReference>
<comment type="caution">
    <text evidence="7">The sequence shown here is derived from an EMBL/GenBank/DDBJ whole genome shotgun (WGS) entry which is preliminary data.</text>
</comment>
<dbReference type="SMART" id="SM00335">
    <property type="entry name" value="ANX"/>
    <property type="match status" value="4"/>
</dbReference>
<dbReference type="FunFam" id="1.10.220.10:FF:000003">
    <property type="entry name" value="Annexin"/>
    <property type="match status" value="1"/>
</dbReference>
<name>A0A834ISA5_RHYFE</name>
<comment type="domain">
    <text evidence="6">A pair of annexin repeats may form one binding site for calcium and phospholipid.</text>
</comment>
<dbReference type="PROSITE" id="PS00223">
    <property type="entry name" value="ANNEXIN_1"/>
    <property type="match status" value="2"/>
</dbReference>
<dbReference type="InterPro" id="IPR001464">
    <property type="entry name" value="Annexin"/>
</dbReference>
<evidence type="ECO:0000256" key="6">
    <source>
        <dbReference type="RuleBase" id="RU003540"/>
    </source>
</evidence>
<keyword evidence="2 6" id="KW-0677">Repeat</keyword>
<dbReference type="OrthoDB" id="37886at2759"/>
<reference evidence="7" key="1">
    <citation type="submission" date="2020-08" db="EMBL/GenBank/DDBJ databases">
        <title>Genome sequencing and assembly of the red palm weevil Rhynchophorus ferrugineus.</title>
        <authorList>
            <person name="Dias G.B."/>
            <person name="Bergman C.M."/>
            <person name="Manee M."/>
        </authorList>
    </citation>
    <scope>NUCLEOTIDE SEQUENCE</scope>
    <source>
        <strain evidence="7">AA-2017</strain>
        <tissue evidence="7">Whole larva</tissue>
    </source>
</reference>
<dbReference type="AlphaFoldDB" id="A0A834ISA5"/>
<dbReference type="PROSITE" id="PS51897">
    <property type="entry name" value="ANNEXIN_2"/>
    <property type="match status" value="4"/>
</dbReference>
<dbReference type="GO" id="GO:0005509">
    <property type="term" value="F:calcium ion binding"/>
    <property type="evidence" value="ECO:0007669"/>
    <property type="project" value="InterPro"/>
</dbReference>
<dbReference type="GO" id="GO:0005886">
    <property type="term" value="C:plasma membrane"/>
    <property type="evidence" value="ECO:0007669"/>
    <property type="project" value="TreeGrafter"/>
</dbReference>
<keyword evidence="8" id="KW-1185">Reference proteome</keyword>
<evidence type="ECO:0000256" key="5">
    <source>
        <dbReference type="ARBA" id="ARBA00023302"/>
    </source>
</evidence>
<dbReference type="InterPro" id="IPR018252">
    <property type="entry name" value="Annexin_repeat_CS"/>
</dbReference>
<dbReference type="Proteomes" id="UP000625711">
    <property type="component" value="Unassembled WGS sequence"/>
</dbReference>
<dbReference type="PANTHER" id="PTHR10502">
    <property type="entry name" value="ANNEXIN"/>
    <property type="match status" value="1"/>
</dbReference>
<gene>
    <name evidence="7" type="ORF">GWI33_005682</name>
</gene>
<proteinExistence type="inferred from homology"/>
<dbReference type="PANTHER" id="PTHR10502:SF233">
    <property type="entry name" value="ANNEXIN B9"/>
    <property type="match status" value="1"/>
</dbReference>
<dbReference type="Pfam" id="PF00191">
    <property type="entry name" value="Annexin"/>
    <property type="match status" value="4"/>
</dbReference>
<accession>A0A834ISA5</accession>
<evidence type="ECO:0000256" key="4">
    <source>
        <dbReference type="ARBA" id="ARBA00023216"/>
    </source>
</evidence>
<dbReference type="GO" id="GO:0001786">
    <property type="term" value="F:phosphatidylserine binding"/>
    <property type="evidence" value="ECO:0007669"/>
    <property type="project" value="TreeGrafter"/>
</dbReference>
<dbReference type="PRINTS" id="PR00196">
    <property type="entry name" value="ANNEXIN"/>
</dbReference>
<dbReference type="FunFam" id="1.10.220.10:FF:000002">
    <property type="entry name" value="Annexin"/>
    <property type="match status" value="1"/>
</dbReference>
<dbReference type="GO" id="GO:0005544">
    <property type="term" value="F:calcium-dependent phospholipid binding"/>
    <property type="evidence" value="ECO:0007669"/>
    <property type="project" value="UniProtKB-KW"/>
</dbReference>
<evidence type="ECO:0000256" key="1">
    <source>
        <dbReference type="ARBA" id="ARBA00007831"/>
    </source>
</evidence>
<organism evidence="7 8">
    <name type="scientific">Rhynchophorus ferrugineus</name>
    <name type="common">Red palm weevil</name>
    <name type="synonym">Curculio ferrugineus</name>
    <dbReference type="NCBI Taxonomy" id="354439"/>
    <lineage>
        <taxon>Eukaryota</taxon>
        <taxon>Metazoa</taxon>
        <taxon>Ecdysozoa</taxon>
        <taxon>Arthropoda</taxon>
        <taxon>Hexapoda</taxon>
        <taxon>Insecta</taxon>
        <taxon>Pterygota</taxon>
        <taxon>Neoptera</taxon>
        <taxon>Endopterygota</taxon>
        <taxon>Coleoptera</taxon>
        <taxon>Polyphaga</taxon>
        <taxon>Cucujiformia</taxon>
        <taxon>Curculionidae</taxon>
        <taxon>Dryophthorinae</taxon>
        <taxon>Rhynchophorus</taxon>
    </lineage>
</organism>